<dbReference type="AlphaFoldDB" id="A0A7G8T781"/>
<sequence>MTISHDISSLFTPYLQPGQSWSTMTAQQKQEVMDRIPTAKNTVKPTVAKVEVQHSDGLYGAGGNGYISYNDYIALDLSDAYLWLGYKENDAETLKNAVLAMQNREQLAQNYSSSTYPEDPSYLREENTQCAGVIRKWIINECSTRYLPEALDSPTYLLTEKAGYTQQKANQWTYQALTKIYSAVTPEQLGLQGLSDMTGSQMIDALNQFESTISGVMDQISSMFTGKSGGEQLTWTAKADYQPETLDNDIISRYGEEYGLEKKYLGIDKVTTDLVDPPEWMLHMFDCMDVTV</sequence>
<proteinExistence type="predicted"/>
<accession>A0A7G8T781</accession>
<protein>
    <submittedName>
        <fullName evidence="1">Uncharacterized protein</fullName>
    </submittedName>
</protein>
<dbReference type="EMBL" id="CP060286">
    <property type="protein sequence ID" value="QNK39472.1"/>
    <property type="molecule type" value="Genomic_DNA"/>
</dbReference>
<organism evidence="1 2">
    <name type="scientific">Caproicibacter fermentans</name>
    <dbReference type="NCBI Taxonomy" id="2576756"/>
    <lineage>
        <taxon>Bacteria</taxon>
        <taxon>Bacillati</taxon>
        <taxon>Bacillota</taxon>
        <taxon>Clostridia</taxon>
        <taxon>Eubacteriales</taxon>
        <taxon>Acutalibacteraceae</taxon>
        <taxon>Caproicibacter</taxon>
    </lineage>
</organism>
<evidence type="ECO:0000313" key="1">
    <source>
        <dbReference type="EMBL" id="QNK39472.1"/>
    </source>
</evidence>
<dbReference type="KEGG" id="cfem:HCR03_12010"/>
<reference evidence="1 2" key="1">
    <citation type="submission" date="2020-08" db="EMBL/GenBank/DDBJ databases">
        <title>The isolate Caproiciproducens sp. 7D4C2 produces n-caproate at mildly acidic conditions from hexoses: genome and rBOX comparison with related strains and chain-elongating bacteria.</title>
        <authorList>
            <person name="Esquivel-Elizondo S."/>
            <person name="Bagci C."/>
            <person name="Temovska M."/>
            <person name="Jeon B.S."/>
            <person name="Bessarab I."/>
            <person name="Williams R.B.H."/>
            <person name="Huson D.H."/>
            <person name="Angenent L.T."/>
        </authorList>
    </citation>
    <scope>NUCLEOTIDE SEQUENCE [LARGE SCALE GENOMIC DNA]</scope>
    <source>
        <strain evidence="1 2">7D4C2</strain>
    </source>
</reference>
<evidence type="ECO:0000313" key="2">
    <source>
        <dbReference type="Proteomes" id="UP000515909"/>
    </source>
</evidence>
<dbReference type="RefSeq" id="WP_187034395.1">
    <property type="nucleotide sequence ID" value="NZ_CP060286.1"/>
</dbReference>
<name>A0A7G8T781_9FIRM</name>
<dbReference type="Proteomes" id="UP000515909">
    <property type="component" value="Chromosome"/>
</dbReference>
<gene>
    <name evidence="1" type="ORF">HCR03_12010</name>
</gene>